<dbReference type="Gene3D" id="1.10.12.10">
    <property type="entry name" value="Lyase 2-enoyl-coa Hydratase, Chain A, domain 2"/>
    <property type="match status" value="1"/>
</dbReference>
<dbReference type="InterPro" id="IPR029045">
    <property type="entry name" value="ClpP/crotonase-like_dom_sf"/>
</dbReference>
<dbReference type="GO" id="GO:0016853">
    <property type="term" value="F:isomerase activity"/>
    <property type="evidence" value="ECO:0007669"/>
    <property type="project" value="UniProtKB-KW"/>
</dbReference>
<dbReference type="PANTHER" id="PTHR43459">
    <property type="entry name" value="ENOYL-COA HYDRATASE"/>
    <property type="match status" value="1"/>
</dbReference>
<dbReference type="CDD" id="cd06558">
    <property type="entry name" value="crotonase-like"/>
    <property type="match status" value="1"/>
</dbReference>
<evidence type="ECO:0000313" key="4">
    <source>
        <dbReference type="Proteomes" id="UP000706333"/>
    </source>
</evidence>
<evidence type="ECO:0000256" key="1">
    <source>
        <dbReference type="ARBA" id="ARBA00005254"/>
    </source>
</evidence>
<dbReference type="InterPro" id="IPR018376">
    <property type="entry name" value="Enoyl-CoA_hyd/isom_CS"/>
</dbReference>
<protein>
    <submittedName>
        <fullName evidence="3">2-(1,2-epoxy-1,2-dihydrophenyl)acetyl-CoA isomerase</fullName>
    </submittedName>
</protein>
<sequence length="202" mass="21687">MAFCAGQDLGDGPNVAALNLEQLLRDEYHPLVRAIADCPVPVVAAVNGTAAGAGASLALICDVVIAAESARFVQAFARIGLMPDAGATWMLPRLVGPARALGAALFAEAIPARQAAEWGMIWEAVPDDAFDSRWRSRAAQLAQGPTLAYREVRAAMRSAWRQDLEPHLDEEASRQGRCGQSRDFREGVLAFSEKRAALFEGR</sequence>
<proteinExistence type="inferred from homology"/>
<reference evidence="3" key="1">
    <citation type="submission" date="2017-05" db="EMBL/GenBank/DDBJ databases">
        <authorList>
            <person name="Imhoff J.F."/>
            <person name="Rahn T."/>
            <person name="Kuenzel S."/>
            <person name="Neulinger S.C."/>
        </authorList>
    </citation>
    <scope>NUCLEOTIDE SEQUENCE</scope>
    <source>
        <strain evidence="3">LMG 28126</strain>
    </source>
</reference>
<evidence type="ECO:0000256" key="2">
    <source>
        <dbReference type="RuleBase" id="RU003707"/>
    </source>
</evidence>
<evidence type="ECO:0000313" key="3">
    <source>
        <dbReference type="EMBL" id="MBK5926141.1"/>
    </source>
</evidence>
<dbReference type="Gene3D" id="3.90.226.10">
    <property type="entry name" value="2-enoyl-CoA Hydratase, Chain A, domain 1"/>
    <property type="match status" value="1"/>
</dbReference>
<organism evidence="3 4">
    <name type="scientific">Rhodobaculum claviforme</name>
    <dbReference type="NCBI Taxonomy" id="1549854"/>
    <lineage>
        <taxon>Bacteria</taxon>
        <taxon>Pseudomonadati</taxon>
        <taxon>Pseudomonadota</taxon>
        <taxon>Alphaproteobacteria</taxon>
        <taxon>Rhodobacterales</taxon>
        <taxon>Paracoccaceae</taxon>
        <taxon>Rhodobaculum</taxon>
    </lineage>
</organism>
<comment type="similarity">
    <text evidence="1 2">Belongs to the enoyl-CoA hydratase/isomerase family.</text>
</comment>
<comment type="caution">
    <text evidence="3">The sequence shown here is derived from an EMBL/GenBank/DDBJ whole genome shotgun (WGS) entry which is preliminary data.</text>
</comment>
<keyword evidence="3" id="KW-0413">Isomerase</keyword>
<dbReference type="AlphaFoldDB" id="A0A934TIK1"/>
<dbReference type="PROSITE" id="PS00166">
    <property type="entry name" value="ENOYL_COA_HYDRATASE"/>
    <property type="match status" value="1"/>
</dbReference>
<reference evidence="3" key="2">
    <citation type="journal article" date="2020" name="Microorganisms">
        <title>Osmotic Adaptation and Compatible Solute Biosynthesis of Phototrophic Bacteria as Revealed from Genome Analyses.</title>
        <authorList>
            <person name="Imhoff J.F."/>
            <person name="Rahn T."/>
            <person name="Kunzel S."/>
            <person name="Keller A."/>
            <person name="Neulinger S.C."/>
        </authorList>
    </citation>
    <scope>NUCLEOTIDE SEQUENCE</scope>
    <source>
        <strain evidence="3">LMG 28126</strain>
    </source>
</reference>
<dbReference type="PANTHER" id="PTHR43459:SF1">
    <property type="entry name" value="EG:BACN32G11.4 PROTEIN"/>
    <property type="match status" value="1"/>
</dbReference>
<dbReference type="SUPFAM" id="SSF52096">
    <property type="entry name" value="ClpP/crotonase"/>
    <property type="match status" value="1"/>
</dbReference>
<keyword evidence="4" id="KW-1185">Reference proteome</keyword>
<dbReference type="EMBL" id="NHSD01000104">
    <property type="protein sequence ID" value="MBK5926141.1"/>
    <property type="molecule type" value="Genomic_DNA"/>
</dbReference>
<name>A0A934TIK1_9RHOB</name>
<accession>A0A934TIK1</accession>
<dbReference type="InterPro" id="IPR001753">
    <property type="entry name" value="Enoyl-CoA_hydra/iso"/>
</dbReference>
<gene>
    <name evidence="3" type="ORF">CCR87_02020</name>
</gene>
<dbReference type="InterPro" id="IPR014748">
    <property type="entry name" value="Enoyl-CoA_hydra_C"/>
</dbReference>
<dbReference type="Pfam" id="PF00378">
    <property type="entry name" value="ECH_1"/>
    <property type="match status" value="1"/>
</dbReference>
<dbReference type="Proteomes" id="UP000706333">
    <property type="component" value="Unassembled WGS sequence"/>
</dbReference>